<feature type="chain" id="PRO_5042864081" description="SEFIR domain-containing protein" evidence="2">
    <location>
        <begin position="29"/>
        <end position="837"/>
    </location>
</feature>
<proteinExistence type="predicted"/>
<reference evidence="4 5" key="1">
    <citation type="submission" date="2024-02" db="EMBL/GenBank/DDBJ databases">
        <title>Chromosome-scale genome assembly of the rough periwinkle Littorina saxatilis.</title>
        <authorList>
            <person name="De Jode A."/>
            <person name="Faria R."/>
            <person name="Formenti G."/>
            <person name="Sims Y."/>
            <person name="Smith T.P."/>
            <person name="Tracey A."/>
            <person name="Wood J.M.D."/>
            <person name="Zagrodzka Z.B."/>
            <person name="Johannesson K."/>
            <person name="Butlin R.K."/>
            <person name="Leder E.H."/>
        </authorList>
    </citation>
    <scope>NUCLEOTIDE SEQUENCE [LARGE SCALE GENOMIC DNA]</scope>
    <source>
        <strain evidence="4">Snail1</strain>
        <tissue evidence="4">Muscle</tissue>
    </source>
</reference>
<feature type="region of interest" description="Disordered" evidence="1">
    <location>
        <begin position="306"/>
        <end position="375"/>
    </location>
</feature>
<feature type="domain" description="SEFIR" evidence="3">
    <location>
        <begin position="461"/>
        <end position="560"/>
    </location>
</feature>
<gene>
    <name evidence="4" type="ORF">V1264_020244</name>
</gene>
<protein>
    <recommendedName>
        <fullName evidence="3">SEFIR domain-containing protein</fullName>
    </recommendedName>
</protein>
<sequence length="837" mass="92534">MAIKSIYNSVVVLTVLFCCSLLVSPTNGSEESCGTHLPDGCSLYTSEEDCKRKSNELTKANKDLVSWPERVENVHVQPYISTALSSPAPSVGLCISWALPRHSTSAVQGVKVSVTALDDASQFALCLLFDLSSVQGWTHWTNESVMSYNVTLPRLRDEYNWHVQLESLPSPQNENWSRTVASAFVSTDGLLREGPKPACSMVVAMTQSLISVTVSGVISNSAVTSYDVILYECDGEECCNFCDLTEVSAHNVKSFSETSNFARIAPGLYRVWVQPAGQPDNVCGRSPVLIVTEDATRISTSSPLTTTAMTAMSSPPQSTTVTNNSMIQNTTNVTPPQRFPADFTATVELTESGREHAQSSSTEAGSSFRVRKSTDTAGNDRDVVAAVSVAVCVSVVVVVLGVGACYCWRCRTNSSSFRGDLTCMEKLMKSVTRHSTPDAELQLSDLPCSILDTRRPASTVKVFLVSHSILKHHTLVSDSLALYLQAFCACDVTYFRWLLDDIRPLGPALWTFEQMEKADRVVFVHSPDTRGCYDTWKAGQTKEKEGSLEVRIIMAAFDYIFEHTASRKLFNVTFHSDLPYVDSCFFFQPSLVSQSFPASKGANPAKSEECNETSLRSTSPKSVNTRTYRLMNDFSQFLADLHTLPNVPSAFMERNLPFNADHLDTPEGRQLYKAVASLGIGEENDDDSVRGTVFGGKQYIERYHNEEEKARAIGDRFGILGEQEMKGRASYPQSGWDCFPQKELRDNPKGTDYHTKKEARLFRGSDGFHEHKEQAVKIDSGFDERCLDFIGPDELSAVDTDASSLGDRFRGLNARYKRNMEECESCADCYTLGGRYV</sequence>
<evidence type="ECO:0000256" key="2">
    <source>
        <dbReference type="SAM" id="SignalP"/>
    </source>
</evidence>
<feature type="signal peptide" evidence="2">
    <location>
        <begin position="1"/>
        <end position="28"/>
    </location>
</feature>
<dbReference type="EMBL" id="JBAMIC010000010">
    <property type="protein sequence ID" value="KAK7101942.1"/>
    <property type="molecule type" value="Genomic_DNA"/>
</dbReference>
<evidence type="ECO:0000313" key="4">
    <source>
        <dbReference type="EMBL" id="KAK7101942.1"/>
    </source>
</evidence>
<keyword evidence="5" id="KW-1185">Reference proteome</keyword>
<evidence type="ECO:0000313" key="5">
    <source>
        <dbReference type="Proteomes" id="UP001374579"/>
    </source>
</evidence>
<evidence type="ECO:0000259" key="3">
    <source>
        <dbReference type="Pfam" id="PF08357"/>
    </source>
</evidence>
<dbReference type="AlphaFoldDB" id="A0AAN9GBB2"/>
<accession>A0AAN9GBB2</accession>
<organism evidence="4 5">
    <name type="scientific">Littorina saxatilis</name>
    <dbReference type="NCBI Taxonomy" id="31220"/>
    <lineage>
        <taxon>Eukaryota</taxon>
        <taxon>Metazoa</taxon>
        <taxon>Spiralia</taxon>
        <taxon>Lophotrochozoa</taxon>
        <taxon>Mollusca</taxon>
        <taxon>Gastropoda</taxon>
        <taxon>Caenogastropoda</taxon>
        <taxon>Littorinimorpha</taxon>
        <taxon>Littorinoidea</taxon>
        <taxon>Littorinidae</taxon>
        <taxon>Littorina</taxon>
    </lineage>
</organism>
<dbReference type="InterPro" id="IPR013568">
    <property type="entry name" value="SEFIR_dom"/>
</dbReference>
<dbReference type="Proteomes" id="UP001374579">
    <property type="component" value="Unassembled WGS sequence"/>
</dbReference>
<feature type="region of interest" description="Disordered" evidence="1">
    <location>
        <begin position="598"/>
        <end position="621"/>
    </location>
</feature>
<feature type="compositionally biased region" description="Polar residues" evidence="1">
    <location>
        <begin position="306"/>
        <end position="335"/>
    </location>
</feature>
<dbReference type="Gene3D" id="3.40.50.11530">
    <property type="match status" value="1"/>
</dbReference>
<dbReference type="Pfam" id="PF08357">
    <property type="entry name" value="SEFIR"/>
    <property type="match status" value="1"/>
</dbReference>
<feature type="compositionally biased region" description="Polar residues" evidence="1">
    <location>
        <begin position="612"/>
        <end position="621"/>
    </location>
</feature>
<keyword evidence="2" id="KW-0732">Signal</keyword>
<comment type="caution">
    <text evidence="4">The sequence shown here is derived from an EMBL/GenBank/DDBJ whole genome shotgun (WGS) entry which is preliminary data.</text>
</comment>
<name>A0AAN9GBB2_9CAEN</name>
<evidence type="ECO:0000256" key="1">
    <source>
        <dbReference type="SAM" id="MobiDB-lite"/>
    </source>
</evidence>